<dbReference type="Proteomes" id="UP000199120">
    <property type="component" value="Unassembled WGS sequence"/>
</dbReference>
<evidence type="ECO:0000313" key="2">
    <source>
        <dbReference type="Proteomes" id="UP000199120"/>
    </source>
</evidence>
<dbReference type="RefSeq" id="WP_090546588.1">
    <property type="nucleotide sequence ID" value="NZ_FNSR01000001.1"/>
</dbReference>
<dbReference type="EMBL" id="FOAJ01000002">
    <property type="protein sequence ID" value="SEK52499.1"/>
    <property type="molecule type" value="Genomic_DNA"/>
</dbReference>
<accession>A0A1H7HQE3</accession>
<evidence type="ECO:0000313" key="1">
    <source>
        <dbReference type="EMBL" id="SEK52499.1"/>
    </source>
</evidence>
<dbReference type="OrthoDB" id="9035305at2"/>
<keyword evidence="2" id="KW-1185">Reference proteome</keyword>
<organism evidence="1 2">
    <name type="scientific">Paraburkholderia caballeronis</name>
    <dbReference type="NCBI Taxonomy" id="416943"/>
    <lineage>
        <taxon>Bacteria</taxon>
        <taxon>Pseudomonadati</taxon>
        <taxon>Pseudomonadota</taxon>
        <taxon>Betaproteobacteria</taxon>
        <taxon>Burkholderiales</taxon>
        <taxon>Burkholderiaceae</taxon>
        <taxon>Paraburkholderia</taxon>
    </lineage>
</organism>
<reference evidence="2" key="1">
    <citation type="submission" date="2016-10" db="EMBL/GenBank/DDBJ databases">
        <authorList>
            <person name="Varghese N."/>
            <person name="Submissions S."/>
        </authorList>
    </citation>
    <scope>NUCLEOTIDE SEQUENCE [LARGE SCALE GENOMIC DNA]</scope>
    <source>
        <strain evidence="2">LMG 26416</strain>
    </source>
</reference>
<protein>
    <submittedName>
        <fullName evidence="1">Uncharacterized protein</fullName>
    </submittedName>
</protein>
<gene>
    <name evidence="1" type="ORF">SAMN05192542_102374</name>
</gene>
<proteinExistence type="predicted"/>
<dbReference type="STRING" id="416943.SAMN05445871_3307"/>
<dbReference type="AlphaFoldDB" id="A0A1H7HQE3"/>
<name>A0A1H7HQE3_9BURK</name>
<sequence length="79" mass="8523">MLRWLIAFLLVANLVAFAAIYGVFGPTPASGPRETQHLGRQIHPERLIVRPILASESVDVPLIGGPVASPRVQSEPLSQ</sequence>